<organism evidence="2 3">
    <name type="scientific">Mycolicibacterium parafortuitum</name>
    <name type="common">Mycobacterium parafortuitum</name>
    <dbReference type="NCBI Taxonomy" id="39692"/>
    <lineage>
        <taxon>Bacteria</taxon>
        <taxon>Bacillati</taxon>
        <taxon>Actinomycetota</taxon>
        <taxon>Actinomycetes</taxon>
        <taxon>Mycobacteriales</taxon>
        <taxon>Mycobacteriaceae</taxon>
        <taxon>Mycolicibacterium</taxon>
    </lineage>
</organism>
<accession>A0A375YEC7</accession>
<name>A0A375YEC7_MYCPF</name>
<dbReference type="RefSeq" id="WP_083143507.1">
    <property type="nucleotide sequence ID" value="NZ_MVID01000008.1"/>
</dbReference>
<feature type="domain" description="Haemophore haem-binding" evidence="1">
    <location>
        <begin position="41"/>
        <end position="117"/>
    </location>
</feature>
<dbReference type="Proteomes" id="UP000252008">
    <property type="component" value="Unassembled WGS sequence"/>
</dbReference>
<dbReference type="GO" id="GO:0020037">
    <property type="term" value="F:heme binding"/>
    <property type="evidence" value="ECO:0007669"/>
    <property type="project" value="InterPro"/>
</dbReference>
<sequence>MNSPAGFRPFSARWAVTAAGLTLIGIIAGVDSAPTAAAAPDPCAASEVAKTVAEVATYTGNYLEANPKANAAITAISQKPSGPESVAALTTYFDANPKVAADLQRLQQPLVTLSRTCTLPVTLPQLFGLMQAAAQAPVPPAQP</sequence>
<dbReference type="InterPro" id="IPR032407">
    <property type="entry name" value="MHB"/>
</dbReference>
<protein>
    <submittedName>
        <fullName evidence="2">Heme-binding protein</fullName>
    </submittedName>
</protein>
<evidence type="ECO:0000313" key="2">
    <source>
        <dbReference type="EMBL" id="SRX79476.1"/>
    </source>
</evidence>
<keyword evidence="3" id="KW-1185">Reference proteome</keyword>
<dbReference type="NCBIfam" id="TIGR04529">
    <property type="entry name" value="MTB_hemophore"/>
    <property type="match status" value="1"/>
</dbReference>
<dbReference type="GO" id="GO:0015886">
    <property type="term" value="P:heme transport"/>
    <property type="evidence" value="ECO:0007669"/>
    <property type="project" value="InterPro"/>
</dbReference>
<dbReference type="EMBL" id="UEGS01000001">
    <property type="protein sequence ID" value="SRX79476.1"/>
    <property type="molecule type" value="Genomic_DNA"/>
</dbReference>
<dbReference type="InterPro" id="IPR038378">
    <property type="entry name" value="MHB_sf"/>
</dbReference>
<proteinExistence type="predicted"/>
<dbReference type="NCBIfam" id="TIGR04530">
    <property type="entry name" value="hemophoreRv0203"/>
    <property type="match status" value="1"/>
</dbReference>
<evidence type="ECO:0000313" key="3">
    <source>
        <dbReference type="Proteomes" id="UP000252008"/>
    </source>
</evidence>
<dbReference type="Gene3D" id="1.20.20.20">
    <property type="entry name" value="Haemophore, haem-binding domain"/>
    <property type="match status" value="1"/>
</dbReference>
<dbReference type="AlphaFoldDB" id="A0A375YEC7"/>
<reference evidence="2 3" key="1">
    <citation type="submission" date="2018-05" db="EMBL/GenBank/DDBJ databases">
        <authorList>
            <consortium name="IHU Genomes"/>
        </authorList>
    </citation>
    <scope>NUCLEOTIDE SEQUENCE [LARGE SCALE GENOMIC DNA]</scope>
    <source>
        <strain evidence="2 3">P7335</strain>
    </source>
</reference>
<evidence type="ECO:0000259" key="1">
    <source>
        <dbReference type="Pfam" id="PF16525"/>
    </source>
</evidence>
<dbReference type="Pfam" id="PF16525">
    <property type="entry name" value="MHB"/>
    <property type="match status" value="1"/>
</dbReference>
<gene>
    <name evidence="2" type="ORF">MPP7335_01213</name>
</gene>
<dbReference type="InterPro" id="IPR030937">
    <property type="entry name" value="Hemophore_Rv0203"/>
</dbReference>
<dbReference type="STRING" id="39692.BST38_12000"/>